<dbReference type="SUPFAM" id="SSF102588">
    <property type="entry name" value="LmbE-like"/>
    <property type="match status" value="1"/>
</dbReference>
<dbReference type="AlphaFoldDB" id="A0A3E0HEM3"/>
<dbReference type="OrthoDB" id="158614at2"/>
<keyword evidence="1" id="KW-0862">Zinc</keyword>
<evidence type="ECO:0000256" key="1">
    <source>
        <dbReference type="ARBA" id="ARBA00022833"/>
    </source>
</evidence>
<dbReference type="PANTHER" id="PTHR12993">
    <property type="entry name" value="N-ACETYLGLUCOSAMINYL-PHOSPHATIDYLINOSITOL DE-N-ACETYLASE-RELATED"/>
    <property type="match status" value="1"/>
</dbReference>
<comment type="caution">
    <text evidence="2">The sequence shown here is derived from an EMBL/GenBank/DDBJ whole genome shotgun (WGS) entry which is preliminary data.</text>
</comment>
<dbReference type="Proteomes" id="UP000256269">
    <property type="component" value="Unassembled WGS sequence"/>
</dbReference>
<keyword evidence="3" id="KW-1185">Reference proteome</keyword>
<dbReference type="Gene3D" id="3.40.50.10320">
    <property type="entry name" value="LmbE-like"/>
    <property type="match status" value="1"/>
</dbReference>
<accession>A0A3E0HEM3</accession>
<dbReference type="InterPro" id="IPR024078">
    <property type="entry name" value="LmbE-like_dom_sf"/>
</dbReference>
<dbReference type="RefSeq" id="WP_116177151.1">
    <property type="nucleotide sequence ID" value="NZ_CP144375.1"/>
</dbReference>
<dbReference type="Pfam" id="PF02585">
    <property type="entry name" value="PIG-L"/>
    <property type="match status" value="1"/>
</dbReference>
<sequence length="247" mass="27106">MATLVAFHAHPDDEALLTGGTLARAAAEGHRVVIVVATDSMVAADEGQPRRMAELRASAQVLGAHRVEHLGYADSGHGPVLYPDPPDRQRFARADVEEAAGRLAELLREENADLLLSYDVNGGYRHRDHIKVHVVGKRAAELAGGVRVLEATMPRDLVVRVSTVIRKLRLPFRYDPEDLATAYSPSSAITHRIPVRQFAAQKQAALAMHRSQVYGSGRMSAIMRVLVRVPSGVFGLLFGYEWFIEES</sequence>
<reference evidence="2 3" key="1">
    <citation type="submission" date="2018-08" db="EMBL/GenBank/DDBJ databases">
        <title>Genomic Encyclopedia of Archaeal and Bacterial Type Strains, Phase II (KMG-II): from individual species to whole genera.</title>
        <authorList>
            <person name="Goeker M."/>
        </authorList>
    </citation>
    <scope>NUCLEOTIDE SEQUENCE [LARGE SCALE GENOMIC DNA]</scope>
    <source>
        <strain evidence="2 3">DSM 45791</strain>
    </source>
</reference>
<evidence type="ECO:0000313" key="3">
    <source>
        <dbReference type="Proteomes" id="UP000256269"/>
    </source>
</evidence>
<evidence type="ECO:0000313" key="2">
    <source>
        <dbReference type="EMBL" id="REH43719.1"/>
    </source>
</evidence>
<dbReference type="EMBL" id="QUNO01000009">
    <property type="protein sequence ID" value="REH43719.1"/>
    <property type="molecule type" value="Genomic_DNA"/>
</dbReference>
<organism evidence="2 3">
    <name type="scientific">Kutzneria buriramensis</name>
    <dbReference type="NCBI Taxonomy" id="1045776"/>
    <lineage>
        <taxon>Bacteria</taxon>
        <taxon>Bacillati</taxon>
        <taxon>Actinomycetota</taxon>
        <taxon>Actinomycetes</taxon>
        <taxon>Pseudonocardiales</taxon>
        <taxon>Pseudonocardiaceae</taxon>
        <taxon>Kutzneria</taxon>
    </lineage>
</organism>
<name>A0A3E0HEM3_9PSEU</name>
<protein>
    <submittedName>
        <fullName evidence="2">LmbE family N-acetylglucosaminyl deacetylase</fullName>
    </submittedName>
</protein>
<gene>
    <name evidence="2" type="ORF">BCF44_109262</name>
</gene>
<dbReference type="GO" id="GO:0016137">
    <property type="term" value="P:glycoside metabolic process"/>
    <property type="evidence" value="ECO:0007669"/>
    <property type="project" value="UniProtKB-ARBA"/>
</dbReference>
<dbReference type="InterPro" id="IPR003737">
    <property type="entry name" value="GlcNAc_PI_deacetylase-related"/>
</dbReference>
<dbReference type="GO" id="GO:0016811">
    <property type="term" value="F:hydrolase activity, acting on carbon-nitrogen (but not peptide) bonds, in linear amides"/>
    <property type="evidence" value="ECO:0007669"/>
    <property type="project" value="TreeGrafter"/>
</dbReference>
<dbReference type="PANTHER" id="PTHR12993:SF11">
    <property type="entry name" value="N-ACETYLGLUCOSAMINYL-PHOSPHATIDYLINOSITOL DE-N-ACETYLASE"/>
    <property type="match status" value="1"/>
</dbReference>
<proteinExistence type="predicted"/>